<dbReference type="InterPro" id="IPR013123">
    <property type="entry name" value="SpoU_subst-bd"/>
</dbReference>
<evidence type="ECO:0000256" key="3">
    <source>
        <dbReference type="ARBA" id="ARBA00022679"/>
    </source>
</evidence>
<dbReference type="EMBL" id="CP002400">
    <property type="protein sequence ID" value="ADU27563.1"/>
    <property type="molecule type" value="Genomic_DNA"/>
</dbReference>
<dbReference type="FunFam" id="3.40.1280.10:FF:000008">
    <property type="entry name" value="Group 3 RNA methyltransferase TrmH"/>
    <property type="match status" value="1"/>
</dbReference>
<dbReference type="Pfam" id="PF08032">
    <property type="entry name" value="SpoU_sub_bind"/>
    <property type="match status" value="1"/>
</dbReference>
<evidence type="ECO:0000256" key="2">
    <source>
        <dbReference type="ARBA" id="ARBA00022603"/>
    </source>
</evidence>
<dbReference type="InterPro" id="IPR029064">
    <property type="entry name" value="Ribosomal_eL30-like_sf"/>
</dbReference>
<evidence type="ECO:0000259" key="4">
    <source>
        <dbReference type="SMART" id="SM00967"/>
    </source>
</evidence>
<dbReference type="InterPro" id="IPR029028">
    <property type="entry name" value="Alpha/beta_knot_MTases"/>
</dbReference>
<dbReference type="InterPro" id="IPR004441">
    <property type="entry name" value="rRNA_MeTrfase_TrmH"/>
</dbReference>
<dbReference type="Pfam" id="PF00588">
    <property type="entry name" value="SpoU_methylase"/>
    <property type="match status" value="1"/>
</dbReference>
<keyword evidence="3 5" id="KW-0808">Transferase</keyword>
<evidence type="ECO:0000313" key="6">
    <source>
        <dbReference type="Proteomes" id="UP000001551"/>
    </source>
</evidence>
<dbReference type="NCBIfam" id="TIGR00186">
    <property type="entry name" value="rRNA_methyl_3"/>
    <property type="match status" value="1"/>
</dbReference>
<sequence length="258" mass="27244">MYTDKREKRKEDVLVGRNAVFEALRAGRPVDSVLIAKGNSGGPVRRIVELCRERGVVIKDVSSVKLDAICGGMSHQGVAAMAAAHEYVGVSDMLHAAKERGEPPFLVICDEINDPHNLGAIIRTAECCGAHGVIIPKRGAVGLTAAVDKAASGALEYMPVARVSNLAATVEELKKEGVWVYGTDMDGQPFYETDFSGGAAVIIGSEGKGISRLLREKCDVVVSIPMRGRITSLNASVAAGIVLYEAAKTRIRTGGGKA</sequence>
<dbReference type="Proteomes" id="UP000001551">
    <property type="component" value="Chromosome"/>
</dbReference>
<reference evidence="5 6" key="1">
    <citation type="submission" date="2010-12" db="EMBL/GenBank/DDBJ databases">
        <title>Complete sequence of Ethanoligenens harbinense YUAN-3.</title>
        <authorList>
            <person name="Lucas S."/>
            <person name="Copeland A."/>
            <person name="Lapidus A."/>
            <person name="Cheng J.-F."/>
            <person name="Bruce D."/>
            <person name="Goodwin L."/>
            <person name="Pitluck S."/>
            <person name="Chertkov O."/>
            <person name="Misra M."/>
            <person name="Detter J.C."/>
            <person name="Han C."/>
            <person name="Tapia R."/>
            <person name="Land M."/>
            <person name="Hauser L."/>
            <person name="Jeffries C."/>
            <person name="Kyrpides N."/>
            <person name="Ivanova N."/>
            <person name="Mikhailova N."/>
            <person name="Wang A."/>
            <person name="Mouttaki H."/>
            <person name="He Z."/>
            <person name="Zhou J."/>
            <person name="Hemme C.L."/>
            <person name="Woyke T."/>
        </authorList>
    </citation>
    <scope>NUCLEOTIDE SEQUENCE [LARGE SCALE GENOMIC DNA]</scope>
    <source>
        <strain evidence="6">DSM 18485 / JCM 12961 / CGMCC 1.5033 / YUAN-3</strain>
    </source>
</reference>
<dbReference type="AlphaFoldDB" id="E6U391"/>
<dbReference type="PANTHER" id="PTHR46429">
    <property type="entry name" value="23S RRNA (GUANOSINE-2'-O-)-METHYLTRANSFERASE RLMB"/>
    <property type="match status" value="1"/>
</dbReference>
<proteinExistence type="inferred from homology"/>
<dbReference type="SUPFAM" id="SSF55315">
    <property type="entry name" value="L30e-like"/>
    <property type="match status" value="1"/>
</dbReference>
<evidence type="ECO:0000313" key="5">
    <source>
        <dbReference type="EMBL" id="ADU27563.1"/>
    </source>
</evidence>
<dbReference type="SMART" id="SM00967">
    <property type="entry name" value="SpoU_sub_bind"/>
    <property type="match status" value="1"/>
</dbReference>
<dbReference type="GO" id="GO:0008173">
    <property type="term" value="F:RNA methyltransferase activity"/>
    <property type="evidence" value="ECO:0007669"/>
    <property type="project" value="InterPro"/>
</dbReference>
<dbReference type="HOGENOM" id="CLU_021322_0_1_9"/>
<dbReference type="STRING" id="663278.Ethha_2046"/>
<dbReference type="Gene3D" id="3.40.1280.10">
    <property type="match status" value="1"/>
</dbReference>
<dbReference type="Gene3D" id="3.30.1330.30">
    <property type="match status" value="1"/>
</dbReference>
<dbReference type="PANTHER" id="PTHR46429:SF1">
    <property type="entry name" value="23S RRNA (GUANOSINE-2'-O-)-METHYLTRANSFERASE RLMB"/>
    <property type="match status" value="1"/>
</dbReference>
<feature type="domain" description="RNA 2-O ribose methyltransferase substrate binding" evidence="4">
    <location>
        <begin position="13"/>
        <end position="88"/>
    </location>
</feature>
<gene>
    <name evidence="5" type="ordered locus">Ethha_2046</name>
</gene>
<protein>
    <submittedName>
        <fullName evidence="5">RNA methyltransferase, TrmH family, group 3</fullName>
    </submittedName>
</protein>
<dbReference type="eggNOG" id="COG0566">
    <property type="taxonomic scope" value="Bacteria"/>
</dbReference>
<dbReference type="GO" id="GO:0006396">
    <property type="term" value="P:RNA processing"/>
    <property type="evidence" value="ECO:0007669"/>
    <property type="project" value="InterPro"/>
</dbReference>
<dbReference type="GO" id="GO:0005829">
    <property type="term" value="C:cytosol"/>
    <property type="evidence" value="ECO:0007669"/>
    <property type="project" value="TreeGrafter"/>
</dbReference>
<dbReference type="GO" id="GO:0032259">
    <property type="term" value="P:methylation"/>
    <property type="evidence" value="ECO:0007669"/>
    <property type="project" value="UniProtKB-KW"/>
</dbReference>
<dbReference type="RefSeq" id="WP_013485911.1">
    <property type="nucleotide sequence ID" value="NC_014828.1"/>
</dbReference>
<evidence type="ECO:0000256" key="1">
    <source>
        <dbReference type="ARBA" id="ARBA00007228"/>
    </source>
</evidence>
<dbReference type="CDD" id="cd18103">
    <property type="entry name" value="SpoU-like_RlmB"/>
    <property type="match status" value="1"/>
</dbReference>
<name>E6U391_ETHHY</name>
<dbReference type="InterPro" id="IPR029026">
    <property type="entry name" value="tRNA_m1G_MTases_N"/>
</dbReference>
<dbReference type="KEGG" id="eha:Ethha_2046"/>
<keyword evidence="2 5" id="KW-0489">Methyltransferase</keyword>
<dbReference type="SUPFAM" id="SSF75217">
    <property type="entry name" value="alpha/beta knot"/>
    <property type="match status" value="1"/>
</dbReference>
<keyword evidence="6" id="KW-1185">Reference proteome</keyword>
<comment type="similarity">
    <text evidence="1">Belongs to the class IV-like SAM-binding methyltransferase superfamily. RNA methyltransferase TrmH family.</text>
</comment>
<dbReference type="GO" id="GO:0003723">
    <property type="term" value="F:RNA binding"/>
    <property type="evidence" value="ECO:0007669"/>
    <property type="project" value="InterPro"/>
</dbReference>
<organism evidence="5 6">
    <name type="scientific">Ethanoligenens harbinense (strain DSM 18485 / JCM 12961 / CGMCC 1.5033 / YUAN-3)</name>
    <dbReference type="NCBI Taxonomy" id="663278"/>
    <lineage>
        <taxon>Bacteria</taxon>
        <taxon>Bacillati</taxon>
        <taxon>Bacillota</taxon>
        <taxon>Clostridia</taxon>
        <taxon>Eubacteriales</taxon>
        <taxon>Oscillospiraceae</taxon>
        <taxon>Ethanoligenens</taxon>
    </lineage>
</organism>
<dbReference type="InterPro" id="IPR001537">
    <property type="entry name" value="SpoU_MeTrfase"/>
</dbReference>
<accession>E6U391</accession>